<organism evidence="2 3">
    <name type="scientific">Schaalia odontolytica</name>
    <dbReference type="NCBI Taxonomy" id="1660"/>
    <lineage>
        <taxon>Bacteria</taxon>
        <taxon>Bacillati</taxon>
        <taxon>Actinomycetota</taxon>
        <taxon>Actinomycetes</taxon>
        <taxon>Actinomycetales</taxon>
        <taxon>Actinomycetaceae</taxon>
        <taxon>Schaalia</taxon>
    </lineage>
</organism>
<name>A0A0V8RZT7_9ACTO</name>
<protein>
    <submittedName>
        <fullName evidence="2">Uncharacterized protein</fullName>
    </submittedName>
</protein>
<gene>
    <name evidence="2" type="ORF">APY09_04450</name>
</gene>
<dbReference type="Proteomes" id="UP000054686">
    <property type="component" value="Unassembled WGS sequence"/>
</dbReference>
<comment type="caution">
    <text evidence="2">The sequence shown here is derived from an EMBL/GenBank/DDBJ whole genome shotgun (WGS) entry which is preliminary data.</text>
</comment>
<evidence type="ECO:0000313" key="2">
    <source>
        <dbReference type="EMBL" id="KSW13593.1"/>
    </source>
</evidence>
<dbReference type="EMBL" id="LLVT01000001">
    <property type="protein sequence ID" value="KSW13593.1"/>
    <property type="molecule type" value="Genomic_DNA"/>
</dbReference>
<dbReference type="RefSeq" id="WP_060566339.1">
    <property type="nucleotide sequence ID" value="NZ_CP040006.1"/>
</dbReference>
<evidence type="ECO:0000313" key="3">
    <source>
        <dbReference type="Proteomes" id="UP000054686"/>
    </source>
</evidence>
<dbReference type="PROSITE" id="PS51257">
    <property type="entry name" value="PROKAR_LIPOPROTEIN"/>
    <property type="match status" value="1"/>
</dbReference>
<feature type="region of interest" description="Disordered" evidence="1">
    <location>
        <begin position="34"/>
        <end position="92"/>
    </location>
</feature>
<dbReference type="AlphaFoldDB" id="A0A0V8RZT7"/>
<reference evidence="2 3" key="1">
    <citation type="submission" date="2015-10" db="EMBL/GenBank/DDBJ databases">
        <title>Draft Genome of Actinomyces odontolyticus subsp. actinosynbacter strain XH001.</title>
        <authorList>
            <person name="Mclean J.S."/>
            <person name="He X."/>
        </authorList>
    </citation>
    <scope>NUCLEOTIDE SEQUENCE [LARGE SCALE GENOMIC DNA]</scope>
    <source>
        <strain evidence="2 3">XH001</strain>
    </source>
</reference>
<accession>A0A0V8RZT7</accession>
<sequence>MGSKEQTHTRRYPRRTLIGIASAAVLTLTITGTACGSRQPSADSQAQSTQSSPQSSSDQTQTQESGDSTAAPTPTEATPTTPACEDGSPTPLGTCLYPTSVQWLPDLLPDPREVDRTDPEQVAIAYTITRNTWDASRDKSNAYAFIRASVYEVPERASSHTKTPDLEHGQGEFLPLLANRAHTTVTITGSNNHGQQPNTDPTRWYGNVYYLRNYSDDSLEPVKGREVVFLRLQDDGTWAVVDSGPY</sequence>
<evidence type="ECO:0000256" key="1">
    <source>
        <dbReference type="SAM" id="MobiDB-lite"/>
    </source>
</evidence>
<proteinExistence type="predicted"/>
<dbReference type="OrthoDB" id="3251215at2"/>
<feature type="compositionally biased region" description="Low complexity" evidence="1">
    <location>
        <begin position="39"/>
        <end position="83"/>
    </location>
</feature>